<keyword evidence="3" id="KW-1185">Reference proteome</keyword>
<name>A0A0G3X7N4_9SPHN</name>
<sequence>MATNAHLAAKLLRDASGFFRNVGEQNPPLQQQMEDNAQVYDQVAELVESDPNGELPAQEEGAASSEQAQ</sequence>
<proteinExistence type="predicted"/>
<reference evidence="2 3" key="1">
    <citation type="submission" date="2015-06" db="EMBL/GenBank/DDBJ databases">
        <authorList>
            <person name="Kim K.M."/>
        </authorList>
    </citation>
    <scope>NUCLEOTIDE SEQUENCE [LARGE SCALE GENOMIC DNA]</scope>
    <source>
        <strain evidence="2 3">KCTC 22370</strain>
    </source>
</reference>
<evidence type="ECO:0000313" key="3">
    <source>
        <dbReference type="Proteomes" id="UP000037643"/>
    </source>
</evidence>
<dbReference type="Proteomes" id="UP000037643">
    <property type="component" value="Chromosome"/>
</dbReference>
<organism evidence="2 3">
    <name type="scientific">Pelagerythrobacter marensis</name>
    <dbReference type="NCBI Taxonomy" id="543877"/>
    <lineage>
        <taxon>Bacteria</taxon>
        <taxon>Pseudomonadati</taxon>
        <taxon>Pseudomonadota</taxon>
        <taxon>Alphaproteobacteria</taxon>
        <taxon>Sphingomonadales</taxon>
        <taxon>Erythrobacteraceae</taxon>
        <taxon>Pelagerythrobacter</taxon>
    </lineage>
</organism>
<dbReference type="PATRIC" id="fig|543877.4.peg.332"/>
<dbReference type="EMBL" id="CP011805">
    <property type="protein sequence ID" value="AKM06418.1"/>
    <property type="molecule type" value="Genomic_DNA"/>
</dbReference>
<evidence type="ECO:0000313" key="2">
    <source>
        <dbReference type="EMBL" id="AKM06418.1"/>
    </source>
</evidence>
<accession>A0A0G3X7N4</accession>
<dbReference type="OrthoDB" id="8451542at2"/>
<gene>
    <name evidence="2" type="ORF">AM2010_330</name>
</gene>
<feature type="region of interest" description="Disordered" evidence="1">
    <location>
        <begin position="48"/>
        <end position="69"/>
    </location>
</feature>
<dbReference type="RefSeq" id="WP_047805592.1">
    <property type="nucleotide sequence ID" value="NZ_CP011805.1"/>
</dbReference>
<protein>
    <submittedName>
        <fullName evidence="2">Uncharacterized protein</fullName>
    </submittedName>
</protein>
<dbReference type="AlphaFoldDB" id="A0A0G3X7N4"/>
<dbReference type="KEGG" id="amx:AM2010_330"/>
<evidence type="ECO:0000256" key="1">
    <source>
        <dbReference type="SAM" id="MobiDB-lite"/>
    </source>
</evidence>
<feature type="compositionally biased region" description="Low complexity" evidence="1">
    <location>
        <begin position="58"/>
        <end position="69"/>
    </location>
</feature>